<proteinExistence type="inferred from homology"/>
<dbReference type="GO" id="GO:0046513">
    <property type="term" value="P:ceramide biosynthetic process"/>
    <property type="evidence" value="ECO:0007669"/>
    <property type="project" value="TreeGrafter"/>
</dbReference>
<feature type="binding site" evidence="13">
    <location>
        <position position="221"/>
    </location>
    <ligand>
        <name>Zn(2+)</name>
        <dbReference type="ChEBI" id="CHEBI:29105"/>
        <label>1</label>
    </ligand>
</feature>
<dbReference type="Gene3D" id="1.10.225.10">
    <property type="entry name" value="Saposin-like"/>
    <property type="match status" value="1"/>
</dbReference>
<dbReference type="InterPro" id="IPR045473">
    <property type="entry name" value="ASM_C"/>
</dbReference>
<feature type="binding site" evidence="13">
    <location>
        <position position="399"/>
    </location>
    <ligand>
        <name>Zn(2+)</name>
        <dbReference type="ChEBI" id="CHEBI:29105"/>
        <label>1</label>
    </ligand>
</feature>
<evidence type="ECO:0000256" key="7">
    <source>
        <dbReference type="ARBA" id="ARBA00022833"/>
    </source>
</evidence>
<dbReference type="PANTHER" id="PTHR10340">
    <property type="entry name" value="SPHINGOMYELIN PHOSPHODIESTERASE"/>
    <property type="match status" value="1"/>
</dbReference>
<evidence type="ECO:0000256" key="9">
    <source>
        <dbReference type="ARBA" id="ARBA00023180"/>
    </source>
</evidence>
<evidence type="ECO:0000256" key="2">
    <source>
        <dbReference type="ARBA" id="ARBA00008234"/>
    </source>
</evidence>
<dbReference type="InterPro" id="IPR011160">
    <property type="entry name" value="Sphingomy_PDE"/>
</dbReference>
<protein>
    <recommendedName>
        <fullName evidence="12">Sphingomyelin phosphodiesterase</fullName>
    </recommendedName>
</protein>
<evidence type="ECO:0000256" key="14">
    <source>
        <dbReference type="PIRSR" id="PIRSR000948-2"/>
    </source>
</evidence>
<dbReference type="GO" id="GO:0016020">
    <property type="term" value="C:membrane"/>
    <property type="evidence" value="ECO:0007669"/>
    <property type="project" value="GOC"/>
</dbReference>
<feature type="disulfide bond" evidence="14">
    <location>
        <begin position="525"/>
        <end position="529"/>
    </location>
</feature>
<comment type="similarity">
    <text evidence="2 12">Belongs to the acid sphingomyelinase family.</text>
</comment>
<feature type="binding site" evidence="13">
    <location>
        <position position="152"/>
    </location>
    <ligand>
        <name>Zn(2+)</name>
        <dbReference type="ChEBI" id="CHEBI:29105"/>
        <label>1</label>
    </ligand>
</feature>
<comment type="catalytic activity">
    <reaction evidence="11">
        <text>a sphingomyelin + H2O = phosphocholine + an N-acylsphing-4-enine + H(+)</text>
        <dbReference type="Rhea" id="RHEA:19253"/>
        <dbReference type="ChEBI" id="CHEBI:15377"/>
        <dbReference type="ChEBI" id="CHEBI:15378"/>
        <dbReference type="ChEBI" id="CHEBI:17636"/>
        <dbReference type="ChEBI" id="CHEBI:52639"/>
        <dbReference type="ChEBI" id="CHEBI:295975"/>
        <dbReference type="EC" id="3.1.4.12"/>
    </reaction>
    <physiologicalReaction direction="left-to-right" evidence="11">
        <dbReference type="Rhea" id="RHEA:19254"/>
    </physiologicalReaction>
</comment>
<dbReference type="KEGG" id="aqu:100633309"/>
<comment type="subcellular location">
    <subcellularLocation>
        <location evidence="1">Secreted</location>
    </subcellularLocation>
</comment>
<dbReference type="RefSeq" id="XP_011405649.2">
    <property type="nucleotide sequence ID" value="XM_011407347.2"/>
</dbReference>
<keyword evidence="8 14" id="KW-1015">Disulfide bond</keyword>
<evidence type="ECO:0000256" key="10">
    <source>
        <dbReference type="ARBA" id="ARBA00023295"/>
    </source>
</evidence>
<dbReference type="SUPFAM" id="SSF56300">
    <property type="entry name" value="Metallo-dependent phosphatases"/>
    <property type="match status" value="1"/>
</dbReference>
<dbReference type="GO" id="GO:0016798">
    <property type="term" value="F:hydrolase activity, acting on glycosyl bonds"/>
    <property type="evidence" value="ECO:0007669"/>
    <property type="project" value="UniProtKB-KW"/>
</dbReference>
<dbReference type="GO" id="GO:0061750">
    <property type="term" value="F:acid sphingomyelin phosphodiesterase activity"/>
    <property type="evidence" value="ECO:0007669"/>
    <property type="project" value="TreeGrafter"/>
</dbReference>
<accession>A0AAN0IPB3</accession>
<feature type="disulfide bond" evidence="14">
    <location>
        <begin position="37"/>
        <end position="102"/>
    </location>
</feature>
<sequence>MKWSEMSLILLAFLTLYVPVQPASLKASATGILCDACSEMVDTIRKLAELKTSESLIEEAAIEYCKLFKLADDRICKMIIPEFKDEVLYVFDHTALSTREICGTILDDKCGIPYNPLKQQWSIPIPGGKPIKPYQPPKVNTTNKILYISDIHWDPQYTPGLQARCDEPLCCRPPLPKGAPNNSAGYWGEPFCDLPMQTLVNLMEHLNSTQEEFDWIYLTGDLPAHNDWEQTKSGQVSIFNRIIGLFNEYLPDKPLFYSIGNHESDPVNSFPPSSITEYSMSWLYDNAADMLKKWLNTQDAIDTLKSGGYYSIDFNGLRIISLQTNYHNKQNWWLLVNSTDPDGMLQWFIEKLLDAEKKGIKVHVIGHIAPGDDPWSQNYKKIVLRFENTISAQFFGHSHVDKFRVLMDFETSTDPRPYSVVYIGPSVTSMTELNPGYRIYTVDGNYNESSRQVLNHVTYILNITDANLTNKPKWIHEYSAKDAYNMTNLTPDSWLSLLKEFLTNNDLFLKYYHYISKSFNMESQCSGHCQHSTICSCLSTFSNISACDAIAPNLVTQEQMMLYEAAHEDC</sequence>
<dbReference type="GO" id="GO:0046872">
    <property type="term" value="F:metal ion binding"/>
    <property type="evidence" value="ECO:0007669"/>
    <property type="project" value="UniProtKB-KW"/>
</dbReference>
<dbReference type="CDD" id="cd00842">
    <property type="entry name" value="MPP_ASMase"/>
    <property type="match status" value="1"/>
</dbReference>
<dbReference type="Gene3D" id="3.60.21.10">
    <property type="match status" value="1"/>
</dbReference>
<dbReference type="InterPro" id="IPR008139">
    <property type="entry name" value="SaposinB_dom"/>
</dbReference>
<dbReference type="PANTHER" id="PTHR10340:SF34">
    <property type="entry name" value="SPHINGOMYELIN PHOSPHODIESTERASE"/>
    <property type="match status" value="1"/>
</dbReference>
<dbReference type="PROSITE" id="PS50015">
    <property type="entry name" value="SAP_B"/>
    <property type="match status" value="1"/>
</dbReference>
<keyword evidence="18" id="KW-1185">Reference proteome</keyword>
<feature type="chain" id="PRO_5042825318" description="Sphingomyelin phosphodiesterase" evidence="15">
    <location>
        <begin position="23"/>
        <end position="570"/>
    </location>
</feature>
<evidence type="ECO:0000256" key="6">
    <source>
        <dbReference type="ARBA" id="ARBA00022801"/>
    </source>
</evidence>
<keyword evidence="9" id="KW-0325">Glycoprotein</keyword>
<evidence type="ECO:0000256" key="5">
    <source>
        <dbReference type="ARBA" id="ARBA00022729"/>
    </source>
</evidence>
<evidence type="ECO:0000256" key="15">
    <source>
        <dbReference type="SAM" id="SignalP"/>
    </source>
</evidence>
<feature type="binding site" evidence="13">
    <location>
        <position position="221"/>
    </location>
    <ligand>
        <name>Zn(2+)</name>
        <dbReference type="ChEBI" id="CHEBI:29105"/>
        <label>2</label>
    </ligand>
</feature>
<dbReference type="Proteomes" id="UP000007879">
    <property type="component" value="Unassembled WGS sequence"/>
</dbReference>
<dbReference type="GO" id="GO:0005764">
    <property type="term" value="C:lysosome"/>
    <property type="evidence" value="ECO:0007669"/>
    <property type="project" value="TreeGrafter"/>
</dbReference>
<evidence type="ECO:0000256" key="11">
    <source>
        <dbReference type="ARBA" id="ARBA00047268"/>
    </source>
</evidence>
<dbReference type="SMART" id="SM00741">
    <property type="entry name" value="SapB"/>
    <property type="match status" value="1"/>
</dbReference>
<dbReference type="GO" id="GO:0005615">
    <property type="term" value="C:extracellular space"/>
    <property type="evidence" value="ECO:0007669"/>
    <property type="project" value="TreeGrafter"/>
</dbReference>
<evidence type="ECO:0000256" key="12">
    <source>
        <dbReference type="PIRNR" id="PIRNR000948"/>
    </source>
</evidence>
<evidence type="ECO:0000313" key="17">
    <source>
        <dbReference type="EnsemblMetazoa" id="XP_011405649.2"/>
    </source>
</evidence>
<evidence type="ECO:0000259" key="16">
    <source>
        <dbReference type="PROSITE" id="PS50015"/>
    </source>
</evidence>
<evidence type="ECO:0000256" key="8">
    <source>
        <dbReference type="ARBA" id="ARBA00023157"/>
    </source>
</evidence>
<dbReference type="EnsemblMetazoa" id="XM_011407347.2">
    <property type="protein sequence ID" value="XP_011405649.2"/>
    <property type="gene ID" value="LOC100633309"/>
</dbReference>
<keyword evidence="6 12" id="KW-0378">Hydrolase</keyword>
<feature type="binding site" evidence="13">
    <location>
        <position position="367"/>
    </location>
    <ligand>
        <name>Zn(2+)</name>
        <dbReference type="ChEBI" id="CHEBI:29105"/>
        <label>2</label>
    </ligand>
</feature>
<dbReference type="InterPro" id="IPR029052">
    <property type="entry name" value="Metallo-depent_PP-like"/>
</dbReference>
<evidence type="ECO:0000256" key="13">
    <source>
        <dbReference type="PIRSR" id="PIRSR000948-1"/>
    </source>
</evidence>
<feature type="disulfide bond" evidence="14">
    <location>
        <begin position="34"/>
        <end position="110"/>
    </location>
</feature>
<keyword evidence="7 13" id="KW-0862">Zinc</keyword>
<dbReference type="AlphaFoldDB" id="A0AAN0IPB3"/>
<dbReference type="InterPro" id="IPR004843">
    <property type="entry name" value="Calcineurin-like_PHP"/>
</dbReference>
<feature type="binding site" evidence="13">
    <location>
        <position position="397"/>
    </location>
    <ligand>
        <name>Zn(2+)</name>
        <dbReference type="ChEBI" id="CHEBI:29105"/>
        <label>2</label>
    </ligand>
</feature>
<dbReference type="GO" id="GO:0006685">
    <property type="term" value="P:sphingomyelin catabolic process"/>
    <property type="evidence" value="ECO:0007669"/>
    <property type="project" value="UniProtKB-UniRule"/>
</dbReference>
<dbReference type="InterPro" id="IPR041805">
    <property type="entry name" value="ASMase/PPN1_MPP"/>
</dbReference>
<keyword evidence="3" id="KW-0964">Secreted</keyword>
<evidence type="ECO:0000256" key="4">
    <source>
        <dbReference type="ARBA" id="ARBA00022723"/>
    </source>
</evidence>
<organism evidence="17 18">
    <name type="scientific">Amphimedon queenslandica</name>
    <name type="common">Sponge</name>
    <dbReference type="NCBI Taxonomy" id="400682"/>
    <lineage>
        <taxon>Eukaryota</taxon>
        <taxon>Metazoa</taxon>
        <taxon>Porifera</taxon>
        <taxon>Demospongiae</taxon>
        <taxon>Heteroscleromorpha</taxon>
        <taxon>Haplosclerida</taxon>
        <taxon>Niphatidae</taxon>
        <taxon>Amphimedon</taxon>
    </lineage>
</organism>
<keyword evidence="10 12" id="KW-0326">Glycosidase</keyword>
<dbReference type="Pfam" id="PF00149">
    <property type="entry name" value="Metallophos"/>
    <property type="match status" value="1"/>
</dbReference>
<dbReference type="Pfam" id="PF19272">
    <property type="entry name" value="ASMase_C"/>
    <property type="match status" value="1"/>
</dbReference>
<name>A0AAN0IPB3_AMPQE</name>
<dbReference type="InterPro" id="IPR011001">
    <property type="entry name" value="Saposin-like"/>
</dbReference>
<feature type="disulfide bond" evidence="14">
    <location>
        <begin position="165"/>
        <end position="170"/>
    </location>
</feature>
<dbReference type="SUPFAM" id="SSF47862">
    <property type="entry name" value="Saposin"/>
    <property type="match status" value="1"/>
</dbReference>
<evidence type="ECO:0000256" key="1">
    <source>
        <dbReference type="ARBA" id="ARBA00004613"/>
    </source>
</evidence>
<feature type="binding site" evidence="13">
    <location>
        <position position="150"/>
    </location>
    <ligand>
        <name>Zn(2+)</name>
        <dbReference type="ChEBI" id="CHEBI:29105"/>
        <label>1</label>
    </ligand>
</feature>
<feature type="binding site" evidence="13">
    <location>
        <position position="261"/>
    </location>
    <ligand>
        <name>Zn(2+)</name>
        <dbReference type="ChEBI" id="CHEBI:29105"/>
        <label>2</label>
    </ligand>
</feature>
<feature type="disulfide bond" evidence="14">
    <location>
        <begin position="65"/>
        <end position="76"/>
    </location>
</feature>
<dbReference type="PIRSF" id="PIRSF000948">
    <property type="entry name" value="Sphingomy_PDE"/>
    <property type="match status" value="1"/>
</dbReference>
<reference evidence="18" key="1">
    <citation type="journal article" date="2010" name="Nature">
        <title>The Amphimedon queenslandica genome and the evolution of animal complexity.</title>
        <authorList>
            <person name="Srivastava M."/>
            <person name="Simakov O."/>
            <person name="Chapman J."/>
            <person name="Fahey B."/>
            <person name="Gauthier M.E."/>
            <person name="Mitros T."/>
            <person name="Richards G.S."/>
            <person name="Conaco C."/>
            <person name="Dacre M."/>
            <person name="Hellsten U."/>
            <person name="Larroux C."/>
            <person name="Putnam N.H."/>
            <person name="Stanke M."/>
            <person name="Adamska M."/>
            <person name="Darling A."/>
            <person name="Degnan S.M."/>
            <person name="Oakley T.H."/>
            <person name="Plachetzki D.C."/>
            <person name="Zhai Y."/>
            <person name="Adamski M."/>
            <person name="Calcino A."/>
            <person name="Cummins S.F."/>
            <person name="Goodstein D.M."/>
            <person name="Harris C."/>
            <person name="Jackson D.J."/>
            <person name="Leys S.P."/>
            <person name="Shu S."/>
            <person name="Woodcroft B.J."/>
            <person name="Vervoort M."/>
            <person name="Kosik K.S."/>
            <person name="Manning G."/>
            <person name="Degnan B.M."/>
            <person name="Rokhsar D.S."/>
        </authorList>
    </citation>
    <scope>NUCLEOTIDE SEQUENCE [LARGE SCALE GENOMIC DNA]</scope>
</reference>
<reference evidence="17" key="2">
    <citation type="submission" date="2024-06" db="UniProtKB">
        <authorList>
            <consortium name="EnsemblMetazoa"/>
        </authorList>
    </citation>
    <scope>IDENTIFICATION</scope>
</reference>
<evidence type="ECO:0000313" key="18">
    <source>
        <dbReference type="Proteomes" id="UP000007879"/>
    </source>
</evidence>
<feature type="disulfide bond" evidence="14">
    <location>
        <begin position="171"/>
        <end position="192"/>
    </location>
</feature>
<comment type="function">
    <text evidence="12">Converts sphingomyelin to ceramide.</text>
</comment>
<keyword evidence="5 15" id="KW-0732">Signal</keyword>
<feature type="domain" description="Saposin B-type" evidence="16">
    <location>
        <begin position="30"/>
        <end position="114"/>
    </location>
</feature>
<dbReference type="GeneID" id="100633309"/>
<keyword evidence="4 13" id="KW-0479">Metal-binding</keyword>
<feature type="signal peptide" evidence="15">
    <location>
        <begin position="1"/>
        <end position="22"/>
    </location>
</feature>
<comment type="cofactor">
    <cofactor evidence="13">
        <name>Zn(2+)</name>
        <dbReference type="ChEBI" id="CHEBI:29105"/>
    </cofactor>
    <text evidence="13">Binds 2 Zn(2+) ions per subunit.</text>
</comment>
<evidence type="ECO:0000256" key="3">
    <source>
        <dbReference type="ARBA" id="ARBA00022525"/>
    </source>
</evidence>